<evidence type="ECO:0000313" key="1">
    <source>
        <dbReference type="EMBL" id="MEC5384324.1"/>
    </source>
</evidence>
<accession>A0ABU6JXI8</accession>
<name>A0ABU6JXI8_9RHOO</name>
<gene>
    <name evidence="1" type="ORF">VVD49_01245</name>
</gene>
<dbReference type="RefSeq" id="WP_327597304.1">
    <property type="nucleotide sequence ID" value="NZ_JAYXHS010000001.1"/>
</dbReference>
<keyword evidence="2" id="KW-1185">Reference proteome</keyword>
<protein>
    <recommendedName>
        <fullName evidence="3">Lipoprotein</fullName>
    </recommendedName>
</protein>
<sequence>MTNLFKASTIFLTLTVLIGCAEPQKIQKESPPTLVNCTLVISGIGTYSTDPQFNQQWNRITKAIGDSFEEIINTNELKSSRLHVPVGVSDEERSRAISSGIARSRCQNILKTSHSIHTKNSERFFSFTVELTKLKFMSSDSDKRGSFYELTGVRSKTYEFPYTQEQFDSLRIGDFVNIVFPYYGEVLLQQPR</sequence>
<dbReference type="Proteomes" id="UP001331561">
    <property type="component" value="Unassembled WGS sequence"/>
</dbReference>
<evidence type="ECO:0000313" key="2">
    <source>
        <dbReference type="Proteomes" id="UP001331561"/>
    </source>
</evidence>
<comment type="caution">
    <text evidence="1">The sequence shown here is derived from an EMBL/GenBank/DDBJ whole genome shotgun (WGS) entry which is preliminary data.</text>
</comment>
<reference evidence="1 2" key="1">
    <citation type="submission" date="2024-01" db="EMBL/GenBank/DDBJ databases">
        <title>Uliginosibacterium soil sp. nov.</title>
        <authorList>
            <person name="Lv Y."/>
        </authorList>
    </citation>
    <scope>NUCLEOTIDE SEQUENCE [LARGE SCALE GENOMIC DNA]</scope>
    <source>
        <strain evidence="1 2">H3</strain>
    </source>
</reference>
<proteinExistence type="predicted"/>
<evidence type="ECO:0008006" key="3">
    <source>
        <dbReference type="Google" id="ProtNLM"/>
    </source>
</evidence>
<organism evidence="1 2">
    <name type="scientific">Uliginosibacterium silvisoli</name>
    <dbReference type="NCBI Taxonomy" id="3114758"/>
    <lineage>
        <taxon>Bacteria</taxon>
        <taxon>Pseudomonadati</taxon>
        <taxon>Pseudomonadota</taxon>
        <taxon>Betaproteobacteria</taxon>
        <taxon>Rhodocyclales</taxon>
        <taxon>Zoogloeaceae</taxon>
        <taxon>Uliginosibacterium</taxon>
    </lineage>
</organism>
<dbReference type="PROSITE" id="PS51257">
    <property type="entry name" value="PROKAR_LIPOPROTEIN"/>
    <property type="match status" value="1"/>
</dbReference>
<dbReference type="EMBL" id="JAYXHS010000001">
    <property type="protein sequence ID" value="MEC5384324.1"/>
    <property type="molecule type" value="Genomic_DNA"/>
</dbReference>